<accession>A0ABY4DWL7</accession>
<dbReference type="NCBIfam" id="NF008725">
    <property type="entry name" value="PRK11727.1"/>
    <property type="match status" value="1"/>
</dbReference>
<dbReference type="EC" id="2.1.1.181" evidence="6"/>
<evidence type="ECO:0000256" key="1">
    <source>
        <dbReference type="ARBA" id="ARBA00022490"/>
    </source>
</evidence>
<gene>
    <name evidence="6 8" type="primary">rlmF</name>
    <name evidence="8" type="ORF">LVJ82_10445</name>
</gene>
<dbReference type="HAMAP" id="MF_01848">
    <property type="entry name" value="23SrRNA_methyltr_F"/>
    <property type="match status" value="1"/>
</dbReference>
<keyword evidence="9" id="KW-1185">Reference proteome</keyword>
<evidence type="ECO:0000256" key="3">
    <source>
        <dbReference type="ARBA" id="ARBA00022603"/>
    </source>
</evidence>
<keyword evidence="5 6" id="KW-0949">S-adenosyl-L-methionine</keyword>
<dbReference type="RefSeq" id="WP_058356649.1">
    <property type="nucleotide sequence ID" value="NZ_CABKVG010000009.1"/>
</dbReference>
<dbReference type="PANTHER" id="PTHR13393">
    <property type="entry name" value="SAM-DEPENDENT METHYLTRANSFERASE"/>
    <property type="match status" value="1"/>
</dbReference>
<protein>
    <recommendedName>
        <fullName evidence="6">Ribosomal RNA large subunit methyltransferase F</fullName>
        <ecNumber evidence="6">2.1.1.181</ecNumber>
    </recommendedName>
    <alternativeName>
        <fullName evidence="6">23S rRNA mA1618 methyltransferase</fullName>
    </alternativeName>
    <alternativeName>
        <fullName evidence="6">rRNA adenine N-6-methyltransferase</fullName>
    </alternativeName>
</protein>
<dbReference type="Pfam" id="PF05971">
    <property type="entry name" value="Methyltransf_10"/>
    <property type="match status" value="1"/>
</dbReference>
<evidence type="ECO:0000313" key="8">
    <source>
        <dbReference type="EMBL" id="UOO87911.1"/>
    </source>
</evidence>
<sequence>MKPSTPRSRKPAQPAANQPTQAATAAPSRLHPNNPHHGRYDLAALAAAVPALQGFFITTPAGDTSIDFSNAKAVLCLNQALLKQFYGIAHWSLPQGFLCPPIPGRADYVHHAADLLQLPYQRPVNAPQVIRVLDIGTGANLIYPIIATRALGWQVVGSDISSAAIANANKIIAANANLAGTEVRLHADASKTFSGVIQAGEYFDLTLCNPPFFKSADEANKQAARKWRNLKGAKASSVRNFGGQQAELWCDGGEWAFLRRLITESGLYAAQVGWFTSLVSNQDHLPKLQALLRQLKASEVKIVPMAQGQKRSHLLAWRF</sequence>
<dbReference type="Gene3D" id="3.40.50.150">
    <property type="entry name" value="Vaccinia Virus protein VP39"/>
    <property type="match status" value="1"/>
</dbReference>
<dbReference type="InterPro" id="IPR016909">
    <property type="entry name" value="rRNA_lsu_MeTfrase_F"/>
</dbReference>
<dbReference type="GO" id="GO:0052907">
    <property type="term" value="F:23S rRNA (adenine(1618)-N(6))-methyltransferase activity"/>
    <property type="evidence" value="ECO:0007669"/>
    <property type="project" value="UniProtKB-EC"/>
</dbReference>
<comment type="function">
    <text evidence="6">Specifically methylates the adenine in position 1618 of 23S rRNA.</text>
</comment>
<comment type="subcellular location">
    <subcellularLocation>
        <location evidence="6">Cytoplasm</location>
    </subcellularLocation>
</comment>
<dbReference type="PANTHER" id="PTHR13393:SF0">
    <property type="entry name" value="RNA N6-ADENOSINE-METHYLTRANSFERASE METTL16"/>
    <property type="match status" value="1"/>
</dbReference>
<dbReference type="EMBL" id="CP091511">
    <property type="protein sequence ID" value="UOO87911.1"/>
    <property type="molecule type" value="Genomic_DNA"/>
</dbReference>
<dbReference type="InterPro" id="IPR010286">
    <property type="entry name" value="METTL16/RlmF"/>
</dbReference>
<evidence type="ECO:0000256" key="5">
    <source>
        <dbReference type="ARBA" id="ARBA00022691"/>
    </source>
</evidence>
<proteinExistence type="inferred from homology"/>
<evidence type="ECO:0000256" key="7">
    <source>
        <dbReference type="SAM" id="MobiDB-lite"/>
    </source>
</evidence>
<keyword evidence="4 6" id="KW-0808">Transferase</keyword>
<feature type="region of interest" description="Disordered" evidence="7">
    <location>
        <begin position="1"/>
        <end position="37"/>
    </location>
</feature>
<dbReference type="CDD" id="cd02440">
    <property type="entry name" value="AdoMet_MTases"/>
    <property type="match status" value="1"/>
</dbReference>
<keyword evidence="2 6" id="KW-0698">rRNA processing</keyword>
<dbReference type="Proteomes" id="UP000832011">
    <property type="component" value="Chromosome"/>
</dbReference>
<feature type="compositionally biased region" description="Low complexity" evidence="7">
    <location>
        <begin position="11"/>
        <end position="27"/>
    </location>
</feature>
<dbReference type="PIRSF" id="PIRSF029038">
    <property type="entry name" value="Mtase_YbiN_prd"/>
    <property type="match status" value="1"/>
</dbReference>
<evidence type="ECO:0000313" key="9">
    <source>
        <dbReference type="Proteomes" id="UP000832011"/>
    </source>
</evidence>
<keyword evidence="3 6" id="KW-0489">Methyltransferase</keyword>
<evidence type="ECO:0000256" key="6">
    <source>
        <dbReference type="HAMAP-Rule" id="MF_01848"/>
    </source>
</evidence>
<dbReference type="SUPFAM" id="SSF53335">
    <property type="entry name" value="S-adenosyl-L-methionine-dependent methyltransferases"/>
    <property type="match status" value="1"/>
</dbReference>
<dbReference type="InterPro" id="IPR029063">
    <property type="entry name" value="SAM-dependent_MTases_sf"/>
</dbReference>
<keyword evidence="1 6" id="KW-0963">Cytoplasm</keyword>
<comment type="catalytic activity">
    <reaction evidence="6">
        <text>adenosine(1618) in 23S rRNA + S-adenosyl-L-methionine = N(6)-methyladenosine(1618) in 23S rRNA + S-adenosyl-L-homocysteine + H(+)</text>
        <dbReference type="Rhea" id="RHEA:16497"/>
        <dbReference type="Rhea" id="RHEA-COMP:10229"/>
        <dbReference type="Rhea" id="RHEA-COMP:10231"/>
        <dbReference type="ChEBI" id="CHEBI:15378"/>
        <dbReference type="ChEBI" id="CHEBI:57856"/>
        <dbReference type="ChEBI" id="CHEBI:59789"/>
        <dbReference type="ChEBI" id="CHEBI:74411"/>
        <dbReference type="ChEBI" id="CHEBI:74449"/>
        <dbReference type="EC" id="2.1.1.181"/>
    </reaction>
</comment>
<organism evidence="8 9">
    <name type="scientific">Vitreoscilla massiliensis</name>
    <dbReference type="NCBI Taxonomy" id="1689272"/>
    <lineage>
        <taxon>Bacteria</taxon>
        <taxon>Pseudomonadati</taxon>
        <taxon>Pseudomonadota</taxon>
        <taxon>Betaproteobacteria</taxon>
        <taxon>Neisseriales</taxon>
        <taxon>Neisseriaceae</taxon>
        <taxon>Vitreoscilla</taxon>
    </lineage>
</organism>
<evidence type="ECO:0000256" key="2">
    <source>
        <dbReference type="ARBA" id="ARBA00022552"/>
    </source>
</evidence>
<name>A0ABY4DWL7_9NEIS</name>
<comment type="similarity">
    <text evidence="6">Belongs to the methyltransferase superfamily. METTL16/RlmF family.</text>
</comment>
<evidence type="ECO:0000256" key="4">
    <source>
        <dbReference type="ARBA" id="ARBA00022679"/>
    </source>
</evidence>
<reference evidence="8 9" key="1">
    <citation type="journal article" date="2022" name="Res Sq">
        <title>Evolution of multicellular longitudinally dividing oral cavity symbionts (Neisseriaceae).</title>
        <authorList>
            <person name="Nyongesa S."/>
            <person name="Weber P."/>
            <person name="Bernet E."/>
            <person name="Pullido F."/>
            <person name="Nieckarz M."/>
            <person name="Delaby M."/>
            <person name="Nieves C."/>
            <person name="Viehboeck T."/>
            <person name="Krause N."/>
            <person name="Rivera-Millot A."/>
            <person name="Nakamura A."/>
            <person name="Vischer N."/>
            <person name="VanNieuwenhze M."/>
            <person name="Brun Y."/>
            <person name="Cava F."/>
            <person name="Bulgheresi S."/>
            <person name="Veyrier F."/>
        </authorList>
    </citation>
    <scope>NUCLEOTIDE SEQUENCE [LARGE SCALE GENOMIC DNA]</scope>
    <source>
        <strain evidence="8 9">SN4</strain>
    </source>
</reference>